<sequence length="334" mass="38056">MNNSCLDVAATKALKQYEHQMYAIIYSIILLPGLIGNVLALWVFHAYVKETKKAVIFMINLAVADLLQVLSLPLRIYYYLNDSWPFGHGLCIFFFYLKYVNMYASIFFLACISVRRCMMVLYPLRYTACRRRLDRSLCAGAWLFVCLCCLPFPLLRASPQASPQDCFAELPMVNLAPQTGLGLLVGAELLGFLLPFGVVGTCTWLTAGSLREGPAHVPQDRGEKRRALRMVLSCAGVFLLCFLPYHVTFPLHYAAKARWETSCQLYTSIRHCHPVTLCLASLNCCLDPVMYYFTTEEFRRRLSRQELPDSLQLQRRISCMTTDDKNHNSELVPL</sequence>
<keyword evidence="9" id="KW-0675">Receptor</keyword>
<feature type="transmembrane region" description="Helical" evidence="12">
    <location>
        <begin position="136"/>
        <end position="155"/>
    </location>
</feature>
<dbReference type="FunFam" id="1.20.1070.10:FF:000017">
    <property type="entry name" value="lysophosphatidic acid receptor 4"/>
    <property type="match status" value="1"/>
</dbReference>
<dbReference type="PRINTS" id="PR01157">
    <property type="entry name" value="P2YPURNOCPTR"/>
</dbReference>
<organism evidence="14 15">
    <name type="scientific">Coilia grayii</name>
    <name type="common">Gray's grenadier anchovy</name>
    <dbReference type="NCBI Taxonomy" id="363190"/>
    <lineage>
        <taxon>Eukaryota</taxon>
        <taxon>Metazoa</taxon>
        <taxon>Chordata</taxon>
        <taxon>Craniata</taxon>
        <taxon>Vertebrata</taxon>
        <taxon>Euteleostomi</taxon>
        <taxon>Actinopterygii</taxon>
        <taxon>Neopterygii</taxon>
        <taxon>Teleostei</taxon>
        <taxon>Clupei</taxon>
        <taxon>Clupeiformes</taxon>
        <taxon>Clupeoidei</taxon>
        <taxon>Engraulidae</taxon>
        <taxon>Coilinae</taxon>
        <taxon>Coilia</taxon>
    </lineage>
</organism>
<evidence type="ECO:0000256" key="5">
    <source>
        <dbReference type="ARBA" id="ARBA00023040"/>
    </source>
</evidence>
<dbReference type="PANTHER" id="PTHR24232">
    <property type="entry name" value="G-PROTEIN COUPLED RECEPTOR"/>
    <property type="match status" value="1"/>
</dbReference>
<dbReference type="InterPro" id="IPR000276">
    <property type="entry name" value="GPCR_Rhodpsn"/>
</dbReference>
<evidence type="ECO:0000256" key="8">
    <source>
        <dbReference type="ARBA" id="ARBA00023157"/>
    </source>
</evidence>
<keyword evidence="3" id="KW-0391">Immunity</keyword>
<evidence type="ECO:0000256" key="1">
    <source>
        <dbReference type="ARBA" id="ARBA00004141"/>
    </source>
</evidence>
<evidence type="ECO:0000313" key="15">
    <source>
        <dbReference type="Proteomes" id="UP001591681"/>
    </source>
</evidence>
<dbReference type="Gene3D" id="1.20.1070.10">
    <property type="entry name" value="Rhodopsin 7-helix transmembrane proteins"/>
    <property type="match status" value="1"/>
</dbReference>
<evidence type="ECO:0000256" key="7">
    <source>
        <dbReference type="ARBA" id="ARBA00023136"/>
    </source>
</evidence>
<comment type="subcellular location">
    <subcellularLocation>
        <location evidence="1">Membrane</location>
        <topology evidence="1">Multi-pass membrane protein</topology>
    </subcellularLocation>
</comment>
<keyword evidence="5" id="KW-0297">G-protein coupled receptor</keyword>
<keyword evidence="8" id="KW-1015">Disulfide bond</keyword>
<proteinExistence type="predicted"/>
<keyword evidence="10" id="KW-0325">Glycoprotein</keyword>
<dbReference type="PROSITE" id="PS50262">
    <property type="entry name" value="G_PROTEIN_RECEP_F1_2"/>
    <property type="match status" value="1"/>
</dbReference>
<comment type="caution">
    <text evidence="14">The sequence shown here is derived from an EMBL/GenBank/DDBJ whole genome shotgun (WGS) entry which is preliminary data.</text>
</comment>
<keyword evidence="15" id="KW-1185">Reference proteome</keyword>
<dbReference type="PANTHER" id="PTHR24232:SF86">
    <property type="entry name" value="G-PROTEIN COUPLED RECEPTOR 174-RELATED"/>
    <property type="match status" value="1"/>
</dbReference>
<gene>
    <name evidence="14" type="ORF">ACEWY4_027258</name>
</gene>
<evidence type="ECO:0000256" key="2">
    <source>
        <dbReference type="ARBA" id="ARBA00022692"/>
    </source>
</evidence>
<protein>
    <recommendedName>
        <fullName evidence="13">G-protein coupled receptors family 1 profile domain-containing protein</fullName>
    </recommendedName>
</protein>
<evidence type="ECO:0000256" key="4">
    <source>
        <dbReference type="ARBA" id="ARBA00022989"/>
    </source>
</evidence>
<dbReference type="GO" id="GO:0002250">
    <property type="term" value="P:adaptive immune response"/>
    <property type="evidence" value="ECO:0007669"/>
    <property type="project" value="UniProtKB-KW"/>
</dbReference>
<evidence type="ECO:0000256" key="12">
    <source>
        <dbReference type="SAM" id="Phobius"/>
    </source>
</evidence>
<name>A0ABD1IT11_9TELE</name>
<keyword evidence="6" id="KW-1064">Adaptive immunity</keyword>
<dbReference type="AlphaFoldDB" id="A0ABD1IT11"/>
<dbReference type="GO" id="GO:0004930">
    <property type="term" value="F:G protein-coupled receptor activity"/>
    <property type="evidence" value="ECO:0007669"/>
    <property type="project" value="UniProtKB-KW"/>
</dbReference>
<keyword evidence="4 12" id="KW-1133">Transmembrane helix</keyword>
<keyword evidence="11" id="KW-0807">Transducer</keyword>
<feature type="transmembrane region" description="Helical" evidence="12">
    <location>
        <begin position="227"/>
        <end position="247"/>
    </location>
</feature>
<feature type="transmembrane region" description="Helical" evidence="12">
    <location>
        <begin position="23"/>
        <end position="44"/>
    </location>
</feature>
<feature type="transmembrane region" description="Helical" evidence="12">
    <location>
        <begin position="56"/>
        <end position="80"/>
    </location>
</feature>
<evidence type="ECO:0000256" key="11">
    <source>
        <dbReference type="ARBA" id="ARBA00023224"/>
    </source>
</evidence>
<evidence type="ECO:0000256" key="3">
    <source>
        <dbReference type="ARBA" id="ARBA00022859"/>
    </source>
</evidence>
<feature type="transmembrane region" description="Helical" evidence="12">
    <location>
        <begin position="181"/>
        <end position="206"/>
    </location>
</feature>
<evidence type="ECO:0000259" key="13">
    <source>
        <dbReference type="PROSITE" id="PS50262"/>
    </source>
</evidence>
<dbReference type="Pfam" id="PF00001">
    <property type="entry name" value="7tm_1"/>
    <property type="match status" value="1"/>
</dbReference>
<dbReference type="SUPFAM" id="SSF81321">
    <property type="entry name" value="Family A G protein-coupled receptor-like"/>
    <property type="match status" value="1"/>
</dbReference>
<dbReference type="InterPro" id="IPR017452">
    <property type="entry name" value="GPCR_Rhodpsn_7TM"/>
</dbReference>
<feature type="transmembrane region" description="Helical" evidence="12">
    <location>
        <begin position="100"/>
        <end position="124"/>
    </location>
</feature>
<keyword evidence="7 12" id="KW-0472">Membrane</keyword>
<dbReference type="Proteomes" id="UP001591681">
    <property type="component" value="Unassembled WGS sequence"/>
</dbReference>
<evidence type="ECO:0000256" key="9">
    <source>
        <dbReference type="ARBA" id="ARBA00023170"/>
    </source>
</evidence>
<reference evidence="14 15" key="1">
    <citation type="submission" date="2024-09" db="EMBL/GenBank/DDBJ databases">
        <title>A chromosome-level genome assembly of Gray's grenadier anchovy, Coilia grayii.</title>
        <authorList>
            <person name="Fu Z."/>
        </authorList>
    </citation>
    <scope>NUCLEOTIDE SEQUENCE [LARGE SCALE GENOMIC DNA]</scope>
    <source>
        <strain evidence="14">G4</strain>
        <tissue evidence="14">Muscle</tissue>
    </source>
</reference>
<accession>A0ABD1IT11</accession>
<feature type="domain" description="G-protein coupled receptors family 1 profile" evidence="13">
    <location>
        <begin position="36"/>
        <end position="291"/>
    </location>
</feature>
<evidence type="ECO:0000313" key="14">
    <source>
        <dbReference type="EMBL" id="KAL2077754.1"/>
    </source>
</evidence>
<dbReference type="GO" id="GO:0016020">
    <property type="term" value="C:membrane"/>
    <property type="evidence" value="ECO:0007669"/>
    <property type="project" value="UniProtKB-SubCell"/>
</dbReference>
<evidence type="ECO:0000256" key="10">
    <source>
        <dbReference type="ARBA" id="ARBA00023180"/>
    </source>
</evidence>
<evidence type="ECO:0000256" key="6">
    <source>
        <dbReference type="ARBA" id="ARBA00023130"/>
    </source>
</evidence>
<keyword evidence="2 12" id="KW-0812">Transmembrane</keyword>
<dbReference type="EMBL" id="JBHFQA010000024">
    <property type="protein sequence ID" value="KAL2077754.1"/>
    <property type="molecule type" value="Genomic_DNA"/>
</dbReference>
<dbReference type="PRINTS" id="PR00237">
    <property type="entry name" value="GPCRRHODOPSN"/>
</dbReference>